<protein>
    <recommendedName>
        <fullName evidence="5">Phospholipase</fullName>
    </recommendedName>
</protein>
<accession>A0ABP7NZG3</accession>
<feature type="transmembrane region" description="Helical" evidence="2">
    <location>
        <begin position="58"/>
        <end position="77"/>
    </location>
</feature>
<evidence type="ECO:0000313" key="3">
    <source>
        <dbReference type="EMBL" id="GAA3957136.1"/>
    </source>
</evidence>
<keyword evidence="2" id="KW-0472">Membrane</keyword>
<gene>
    <name evidence="3" type="ORF">GCM10022231_15370</name>
</gene>
<organism evidence="3 4">
    <name type="scientific">Gordonia caeni</name>
    <dbReference type="NCBI Taxonomy" id="1007097"/>
    <lineage>
        <taxon>Bacteria</taxon>
        <taxon>Bacillati</taxon>
        <taxon>Actinomycetota</taxon>
        <taxon>Actinomycetes</taxon>
        <taxon>Mycobacteriales</taxon>
        <taxon>Gordoniaceae</taxon>
        <taxon>Gordonia</taxon>
    </lineage>
</organism>
<evidence type="ECO:0000256" key="2">
    <source>
        <dbReference type="SAM" id="Phobius"/>
    </source>
</evidence>
<proteinExistence type="predicted"/>
<keyword evidence="4" id="KW-1185">Reference proteome</keyword>
<dbReference type="Gene3D" id="1.20.90.10">
    <property type="entry name" value="Phospholipase A2 domain"/>
    <property type="match status" value="1"/>
</dbReference>
<name>A0ABP7NZG3_9ACTN</name>
<dbReference type="EMBL" id="BAAAZW010000004">
    <property type="protein sequence ID" value="GAA3957136.1"/>
    <property type="molecule type" value="Genomic_DNA"/>
</dbReference>
<comment type="caution">
    <text evidence="3">The sequence shown here is derived from an EMBL/GenBank/DDBJ whole genome shotgun (WGS) entry which is preliminary data.</text>
</comment>
<reference evidence="4" key="1">
    <citation type="journal article" date="2019" name="Int. J. Syst. Evol. Microbiol.">
        <title>The Global Catalogue of Microorganisms (GCM) 10K type strain sequencing project: providing services to taxonomists for standard genome sequencing and annotation.</title>
        <authorList>
            <consortium name="The Broad Institute Genomics Platform"/>
            <consortium name="The Broad Institute Genome Sequencing Center for Infectious Disease"/>
            <person name="Wu L."/>
            <person name="Ma J."/>
        </authorList>
    </citation>
    <scope>NUCLEOTIDE SEQUENCE [LARGE SCALE GENOMIC DNA]</scope>
    <source>
        <strain evidence="4">JCM 16923</strain>
    </source>
</reference>
<feature type="region of interest" description="Disordered" evidence="1">
    <location>
        <begin position="1"/>
        <end position="48"/>
    </location>
</feature>
<evidence type="ECO:0000313" key="4">
    <source>
        <dbReference type="Proteomes" id="UP001418444"/>
    </source>
</evidence>
<keyword evidence="2" id="KW-0812">Transmembrane</keyword>
<dbReference type="SUPFAM" id="SSF48619">
    <property type="entry name" value="Phospholipase A2, PLA2"/>
    <property type="match status" value="1"/>
</dbReference>
<evidence type="ECO:0008006" key="5">
    <source>
        <dbReference type="Google" id="ProtNLM"/>
    </source>
</evidence>
<sequence>MRPPLEGSRSPSREPGDRPAAPGRLPEIPSLPGSAQVEPISSVSVMTRSPHLTDRRRRILWCLALLLAAPAALYFGYSAAAPPVAPTVAAPTTPPAGFADRLGYHPVVEDGRPVNPAGSCSSPVPLPRSFEGACRAHDYGYDLLRYAEATGTPVAEGARARMDAALIGDMHRRCTNPLCHTAAEASRLGLAVNTWRQRGAAPVGESGLQIAASLLTRTAETLAGRR</sequence>
<dbReference type="Proteomes" id="UP001418444">
    <property type="component" value="Unassembled WGS sequence"/>
</dbReference>
<evidence type="ECO:0000256" key="1">
    <source>
        <dbReference type="SAM" id="MobiDB-lite"/>
    </source>
</evidence>
<keyword evidence="2" id="KW-1133">Transmembrane helix</keyword>
<dbReference type="InterPro" id="IPR036444">
    <property type="entry name" value="PLipase_A2_dom_sf"/>
</dbReference>